<dbReference type="AlphaFoldDB" id="A0A7Z7IN18"/>
<dbReference type="EMBL" id="OCTY01000002">
    <property type="protein sequence ID" value="SOJ56634.1"/>
    <property type="molecule type" value="Genomic_DNA"/>
</dbReference>
<evidence type="ECO:0000313" key="3">
    <source>
        <dbReference type="Proteomes" id="UP000554965"/>
    </source>
</evidence>
<reference evidence="2 3" key="1">
    <citation type="submission" date="2017-10" db="EMBL/GenBank/DDBJ databases">
        <authorList>
            <consortium name="Urmite Genomes"/>
        </authorList>
    </citation>
    <scope>NUCLEOTIDE SEQUENCE [LARGE SCALE GENOMIC DNA]</scope>
    <source>
        <strain evidence="2 3">FB-527</strain>
    </source>
</reference>
<sequence length="175" mass="16241">MLAREGRYAAAVRMSGNGGLGASLGTTGANGAVGLALSNQAVLDAINAPTQAPLGRPLIGDGANGIPGTVANGGDAGIVMGNGGNRDRRRDRRTRRQHRRPLWHRRAGGAGGVGVGTGGAGGTGGVGVLGQTAGGAGGAGGNSGGLCRSGGAGGSGGGGGAAGGQLVGSHGLDGC</sequence>
<evidence type="ECO:0000256" key="1">
    <source>
        <dbReference type="SAM" id="MobiDB-lite"/>
    </source>
</evidence>
<name>A0A7Z7IN18_9MYCO</name>
<keyword evidence="3" id="KW-1185">Reference proteome</keyword>
<feature type="compositionally biased region" description="Gly residues" evidence="1">
    <location>
        <begin position="74"/>
        <end position="84"/>
    </location>
</feature>
<feature type="compositionally biased region" description="Basic residues" evidence="1">
    <location>
        <begin position="87"/>
        <end position="107"/>
    </location>
</feature>
<gene>
    <name evidence="2" type="ORF">MSIMFB_04110</name>
</gene>
<evidence type="ECO:0008006" key="4">
    <source>
        <dbReference type="Google" id="ProtNLM"/>
    </source>
</evidence>
<evidence type="ECO:0000313" key="2">
    <source>
        <dbReference type="EMBL" id="SOJ56634.1"/>
    </source>
</evidence>
<accession>A0A7Z7IN18</accession>
<comment type="caution">
    <text evidence="2">The sequence shown here is derived from an EMBL/GenBank/DDBJ whole genome shotgun (WGS) entry which is preliminary data.</text>
</comment>
<protein>
    <recommendedName>
        <fullName evidence="4">PE family protein</fullName>
    </recommendedName>
</protein>
<organism evidence="2 3">
    <name type="scientific">Mycobacterium simulans</name>
    <dbReference type="NCBI Taxonomy" id="627089"/>
    <lineage>
        <taxon>Bacteria</taxon>
        <taxon>Bacillati</taxon>
        <taxon>Actinomycetota</taxon>
        <taxon>Actinomycetes</taxon>
        <taxon>Mycobacteriales</taxon>
        <taxon>Mycobacteriaceae</taxon>
        <taxon>Mycobacterium</taxon>
    </lineage>
</organism>
<dbReference type="Proteomes" id="UP000554965">
    <property type="component" value="Unassembled WGS sequence"/>
</dbReference>
<proteinExistence type="predicted"/>
<feature type="region of interest" description="Disordered" evidence="1">
    <location>
        <begin position="74"/>
        <end position="116"/>
    </location>
</feature>